<gene>
    <name evidence="3" type="ORF">ACFQ4E_16065</name>
</gene>
<dbReference type="PANTHER" id="PTHR19328:SF75">
    <property type="entry name" value="ALDOSE SUGAR DEHYDROGENASE YLII"/>
    <property type="match status" value="1"/>
</dbReference>
<dbReference type="Gene3D" id="2.120.10.30">
    <property type="entry name" value="TolB, C-terminal domain"/>
    <property type="match status" value="1"/>
</dbReference>
<accession>A0ABW3ZMC4</accession>
<sequence length="396" mass="42147">MFLRPAFALSVLIALPVCAAPWERGGRNTDLQPVFPEQFRAEMVDSGVALRVETIADGLDHPWGIAVLPEGGYLVTERSGALRRVSEGGEVSAPLAGVPEVFNRRQGGLLDVTLAPDFAESRRVYLTYSKPMGSGRSVTAAGYGVLTGDGTALDGFTEIFAQTPPSPTPMHYGSRILFDGAGHVFVTTGEHSSPQERVFAQDLDTTYGKVIRLTPEGDIPADNPFVGDETAIASIWSYGHRNMQGATLHEGALWTIEHGPAGGDELNRPEPGKNYGWPVISYGQNYNGSPVGSGEAQAEGMEQPVYFWDPVIAPGGMISYSGEAFGAWQGDLFIASLNPGGIVRLSLEDGRVQEEERLATDLGRVRDVAQAPDGAILAVTDADNGRLVRIVPAPGG</sequence>
<evidence type="ECO:0000256" key="1">
    <source>
        <dbReference type="SAM" id="SignalP"/>
    </source>
</evidence>
<dbReference type="EC" id="1.1.5.-" evidence="3"/>
<dbReference type="InterPro" id="IPR012938">
    <property type="entry name" value="Glc/Sorbosone_DH"/>
</dbReference>
<dbReference type="Proteomes" id="UP001597135">
    <property type="component" value="Unassembled WGS sequence"/>
</dbReference>
<feature type="signal peptide" evidence="1">
    <location>
        <begin position="1"/>
        <end position="19"/>
    </location>
</feature>
<feature type="domain" description="Glucose/Sorbosone dehydrogenase" evidence="2">
    <location>
        <begin position="59"/>
        <end position="389"/>
    </location>
</feature>
<protein>
    <submittedName>
        <fullName evidence="3">PQQ-dependent sugar dehydrogenase</fullName>
        <ecNumber evidence="3">1.1.5.-</ecNumber>
    </submittedName>
</protein>
<dbReference type="GO" id="GO:0016491">
    <property type="term" value="F:oxidoreductase activity"/>
    <property type="evidence" value="ECO:0007669"/>
    <property type="project" value="UniProtKB-KW"/>
</dbReference>
<evidence type="ECO:0000313" key="4">
    <source>
        <dbReference type="Proteomes" id="UP001597135"/>
    </source>
</evidence>
<dbReference type="RefSeq" id="WP_386805324.1">
    <property type="nucleotide sequence ID" value="NZ_JBHTMU010000034.1"/>
</dbReference>
<keyword evidence="1" id="KW-0732">Signal</keyword>
<comment type="caution">
    <text evidence="3">The sequence shown here is derived from an EMBL/GenBank/DDBJ whole genome shotgun (WGS) entry which is preliminary data.</text>
</comment>
<proteinExistence type="predicted"/>
<dbReference type="InterPro" id="IPR011042">
    <property type="entry name" value="6-blade_b-propeller_TolB-like"/>
</dbReference>
<reference evidence="4" key="1">
    <citation type="journal article" date="2019" name="Int. J. Syst. Evol. Microbiol.">
        <title>The Global Catalogue of Microorganisms (GCM) 10K type strain sequencing project: providing services to taxonomists for standard genome sequencing and annotation.</title>
        <authorList>
            <consortium name="The Broad Institute Genomics Platform"/>
            <consortium name="The Broad Institute Genome Sequencing Center for Infectious Disease"/>
            <person name="Wu L."/>
            <person name="Ma J."/>
        </authorList>
    </citation>
    <scope>NUCLEOTIDE SEQUENCE [LARGE SCALE GENOMIC DNA]</scope>
    <source>
        <strain evidence="4">CCUG 62953</strain>
    </source>
</reference>
<evidence type="ECO:0000313" key="3">
    <source>
        <dbReference type="EMBL" id="MFD1343945.1"/>
    </source>
</evidence>
<dbReference type="SUPFAM" id="SSF50952">
    <property type="entry name" value="Soluble quinoprotein glucose dehydrogenase"/>
    <property type="match status" value="1"/>
</dbReference>
<name>A0ABW3ZMC4_9RHOB</name>
<dbReference type="Pfam" id="PF07995">
    <property type="entry name" value="GSDH"/>
    <property type="match status" value="1"/>
</dbReference>
<evidence type="ECO:0000259" key="2">
    <source>
        <dbReference type="Pfam" id="PF07995"/>
    </source>
</evidence>
<dbReference type="EMBL" id="JBHTMU010000034">
    <property type="protein sequence ID" value="MFD1343945.1"/>
    <property type="molecule type" value="Genomic_DNA"/>
</dbReference>
<dbReference type="PANTHER" id="PTHR19328">
    <property type="entry name" value="HEDGEHOG-INTERACTING PROTEIN"/>
    <property type="match status" value="1"/>
</dbReference>
<keyword evidence="3" id="KW-0560">Oxidoreductase</keyword>
<dbReference type="InterPro" id="IPR011041">
    <property type="entry name" value="Quinoprot_gluc/sorb_DH_b-prop"/>
</dbReference>
<keyword evidence="4" id="KW-1185">Reference proteome</keyword>
<organism evidence="3 4">
    <name type="scientific">Litorisediminicola beolgyonensis</name>
    <dbReference type="NCBI Taxonomy" id="1173614"/>
    <lineage>
        <taxon>Bacteria</taxon>
        <taxon>Pseudomonadati</taxon>
        <taxon>Pseudomonadota</taxon>
        <taxon>Alphaproteobacteria</taxon>
        <taxon>Rhodobacterales</taxon>
        <taxon>Paracoccaceae</taxon>
        <taxon>Litorisediminicola</taxon>
    </lineage>
</organism>
<feature type="chain" id="PRO_5045300302" evidence="1">
    <location>
        <begin position="20"/>
        <end position="396"/>
    </location>
</feature>